<keyword evidence="2" id="KW-0812">Transmembrane</keyword>
<dbReference type="Pfam" id="PF05901">
    <property type="entry name" value="Excalibur"/>
    <property type="match status" value="2"/>
</dbReference>
<evidence type="ECO:0000259" key="3">
    <source>
        <dbReference type="SMART" id="SM00894"/>
    </source>
</evidence>
<feature type="transmembrane region" description="Helical" evidence="2">
    <location>
        <begin position="12"/>
        <end position="32"/>
    </location>
</feature>
<keyword evidence="2" id="KW-0472">Membrane</keyword>
<evidence type="ECO:0000256" key="2">
    <source>
        <dbReference type="SAM" id="Phobius"/>
    </source>
</evidence>
<feature type="domain" description="Excalibur calcium-binding" evidence="3">
    <location>
        <begin position="161"/>
        <end position="198"/>
    </location>
</feature>
<feature type="compositionally biased region" description="Polar residues" evidence="1">
    <location>
        <begin position="65"/>
        <end position="91"/>
    </location>
</feature>
<accession>A0A2T0JWX7</accession>
<dbReference type="AlphaFoldDB" id="A0A2T0JWX7"/>
<feature type="domain" description="Excalibur calcium-binding" evidence="3">
    <location>
        <begin position="108"/>
        <end position="140"/>
    </location>
</feature>
<name>A0A2T0JWX7_9ACTN</name>
<evidence type="ECO:0000313" key="4">
    <source>
        <dbReference type="EMBL" id="PRX11980.1"/>
    </source>
</evidence>
<feature type="region of interest" description="Disordered" evidence="1">
    <location>
        <begin position="141"/>
        <end position="163"/>
    </location>
</feature>
<dbReference type="RefSeq" id="WP_203737146.1">
    <property type="nucleotide sequence ID" value="NZ_BOMO01000061.1"/>
</dbReference>
<dbReference type="EMBL" id="PVMZ01000030">
    <property type="protein sequence ID" value="PRX11980.1"/>
    <property type="molecule type" value="Genomic_DNA"/>
</dbReference>
<evidence type="ECO:0000313" key="5">
    <source>
        <dbReference type="Proteomes" id="UP000239415"/>
    </source>
</evidence>
<sequence length="199" mass="20429">MRPPARWQPWHKAVLGALGVVTLGLCAIVIFAPDTGSGPATYPGGSAAAAVRQAATVDADESPARTATTATGQKPGTTPVASKSAKPSATTRGPDATKTPPKTPVTVHYADCDAAPGELASGDPGYRAGLDRDGDGIACESNGDDHVPVETEEPATGTDPRFDTCAKANAAGYGPYVRGTDPEYDWYIDRDSDGIACER</sequence>
<dbReference type="InterPro" id="IPR008613">
    <property type="entry name" value="Excalibur_Ca-bd_domain"/>
</dbReference>
<reference evidence="4 5" key="1">
    <citation type="submission" date="2018-03" db="EMBL/GenBank/DDBJ databases">
        <title>Genomic Encyclopedia of Archaeal and Bacterial Type Strains, Phase II (KMG-II): from individual species to whole genera.</title>
        <authorList>
            <person name="Goeker M."/>
        </authorList>
    </citation>
    <scope>NUCLEOTIDE SEQUENCE [LARGE SCALE GENOMIC DNA]</scope>
    <source>
        <strain evidence="4 5">DSM 43146</strain>
    </source>
</reference>
<gene>
    <name evidence="4" type="ORF">CLV67_1304</name>
</gene>
<organism evidence="4 5">
    <name type="scientific">Actinoplanes italicus</name>
    <dbReference type="NCBI Taxonomy" id="113567"/>
    <lineage>
        <taxon>Bacteria</taxon>
        <taxon>Bacillati</taxon>
        <taxon>Actinomycetota</taxon>
        <taxon>Actinomycetes</taxon>
        <taxon>Micromonosporales</taxon>
        <taxon>Micromonosporaceae</taxon>
        <taxon>Actinoplanes</taxon>
    </lineage>
</organism>
<protein>
    <submittedName>
        <fullName evidence="4">Excalibur calcium-binding domain-containing protein</fullName>
    </submittedName>
</protein>
<feature type="region of interest" description="Disordered" evidence="1">
    <location>
        <begin position="56"/>
        <end position="105"/>
    </location>
</feature>
<evidence type="ECO:0000256" key="1">
    <source>
        <dbReference type="SAM" id="MobiDB-lite"/>
    </source>
</evidence>
<dbReference type="Proteomes" id="UP000239415">
    <property type="component" value="Unassembled WGS sequence"/>
</dbReference>
<proteinExistence type="predicted"/>
<comment type="caution">
    <text evidence="4">The sequence shown here is derived from an EMBL/GenBank/DDBJ whole genome shotgun (WGS) entry which is preliminary data.</text>
</comment>
<keyword evidence="2" id="KW-1133">Transmembrane helix</keyword>
<keyword evidence="5" id="KW-1185">Reference proteome</keyword>
<dbReference type="SMART" id="SM00894">
    <property type="entry name" value="Excalibur"/>
    <property type="match status" value="2"/>
</dbReference>